<proteinExistence type="predicted"/>
<feature type="non-terminal residue" evidence="2">
    <location>
        <position position="109"/>
    </location>
</feature>
<name>A0A382FQ64_9ZZZZ</name>
<organism evidence="2">
    <name type="scientific">marine metagenome</name>
    <dbReference type="NCBI Taxonomy" id="408172"/>
    <lineage>
        <taxon>unclassified sequences</taxon>
        <taxon>metagenomes</taxon>
        <taxon>ecological metagenomes</taxon>
    </lineage>
</organism>
<dbReference type="Gene3D" id="3.40.50.720">
    <property type="entry name" value="NAD(P)-binding Rossmann-like Domain"/>
    <property type="match status" value="1"/>
</dbReference>
<dbReference type="Pfam" id="PF01370">
    <property type="entry name" value="Epimerase"/>
    <property type="match status" value="1"/>
</dbReference>
<dbReference type="PANTHER" id="PTHR43238">
    <property type="entry name" value="GDP-L-FUCOSE SYNTHASE"/>
    <property type="match status" value="1"/>
</dbReference>
<evidence type="ECO:0000259" key="1">
    <source>
        <dbReference type="Pfam" id="PF01370"/>
    </source>
</evidence>
<dbReference type="PANTHER" id="PTHR43238:SF1">
    <property type="entry name" value="GDP-L-FUCOSE SYNTHASE"/>
    <property type="match status" value="1"/>
</dbReference>
<dbReference type="InterPro" id="IPR001509">
    <property type="entry name" value="Epimerase_deHydtase"/>
</dbReference>
<dbReference type="SUPFAM" id="SSF51735">
    <property type="entry name" value="NAD(P)-binding Rossmann-fold domains"/>
    <property type="match status" value="1"/>
</dbReference>
<dbReference type="InterPro" id="IPR036291">
    <property type="entry name" value="NAD(P)-bd_dom_sf"/>
</dbReference>
<reference evidence="2" key="1">
    <citation type="submission" date="2018-05" db="EMBL/GenBank/DDBJ databases">
        <authorList>
            <person name="Lanie J.A."/>
            <person name="Ng W.-L."/>
            <person name="Kazmierczak K.M."/>
            <person name="Andrzejewski T.M."/>
            <person name="Davidsen T.M."/>
            <person name="Wayne K.J."/>
            <person name="Tettelin H."/>
            <person name="Glass J.I."/>
            <person name="Rusch D."/>
            <person name="Podicherti R."/>
            <person name="Tsui H.-C.T."/>
            <person name="Winkler M.E."/>
        </authorList>
    </citation>
    <scope>NUCLEOTIDE SEQUENCE</scope>
</reference>
<sequence length="109" mass="12008">MRKQSKIYVAGHTGLLGAALLKKLTEKGYKNVLGVTHKDLELKDSSLVNDFFAKERPTIVFMAAGRAGNLNRCITHPATLFSENSIIQNNIFTAACQFNVENLVYFGSS</sequence>
<gene>
    <name evidence="2" type="ORF">METZ01_LOCUS217111</name>
</gene>
<feature type="domain" description="NAD-dependent epimerase/dehydratase" evidence="1">
    <location>
        <begin position="7"/>
        <end position="109"/>
    </location>
</feature>
<protein>
    <recommendedName>
        <fullName evidence="1">NAD-dependent epimerase/dehydratase domain-containing protein</fullName>
    </recommendedName>
</protein>
<dbReference type="EMBL" id="UINC01050828">
    <property type="protein sequence ID" value="SVB64257.1"/>
    <property type="molecule type" value="Genomic_DNA"/>
</dbReference>
<dbReference type="GO" id="GO:0050577">
    <property type="term" value="F:GDP-L-fucose synthase activity"/>
    <property type="evidence" value="ECO:0007669"/>
    <property type="project" value="TreeGrafter"/>
</dbReference>
<evidence type="ECO:0000313" key="2">
    <source>
        <dbReference type="EMBL" id="SVB64257.1"/>
    </source>
</evidence>
<accession>A0A382FQ64</accession>
<dbReference type="AlphaFoldDB" id="A0A382FQ64"/>